<dbReference type="PANTHER" id="PTHR30383:SF27">
    <property type="entry name" value="SPORE GERMINATION LIPASE LIPC"/>
    <property type="match status" value="1"/>
</dbReference>
<feature type="domain" description="SGNH hydrolase-type esterase" evidence="2">
    <location>
        <begin position="55"/>
        <end position="289"/>
    </location>
</feature>
<evidence type="ECO:0000259" key="2">
    <source>
        <dbReference type="Pfam" id="PF13472"/>
    </source>
</evidence>
<evidence type="ECO:0000256" key="1">
    <source>
        <dbReference type="SAM" id="Phobius"/>
    </source>
</evidence>
<dbReference type="SUPFAM" id="SSF52266">
    <property type="entry name" value="SGNH hydrolase"/>
    <property type="match status" value="1"/>
</dbReference>
<dbReference type="InterPro" id="IPR036514">
    <property type="entry name" value="SGNH_hydro_sf"/>
</dbReference>
<keyword evidence="1" id="KW-1133">Transmembrane helix</keyword>
<gene>
    <name evidence="3" type="ORF">CK797_05480</name>
</gene>
<dbReference type="Proteomes" id="UP000239920">
    <property type="component" value="Unassembled WGS sequence"/>
</dbReference>
<sequence>MKKRGWLVIVLTIIIVVGAGWFWHSHTPAPRGQNQEQLSVQKPRYVERKHVKLVALGDSLTHGQGDETNNGGYVGIIKKKIEHRYKRTTVTTVNYGVSGDRSDQILARLNSQKKIRQDLRQANVITMTVGGNDLMQKLEQDATESPKQIDADVKTASKTYRIKLNKLFTAVRKQNPHAPIFVMSIYNPFYTYFPDVTTISDAIAYWNRTTQQVMEGYPRMYFVDINHLMSYGQYRTKAARQQLAAKENKVNHGKVSQAQSIQVMDNKDKNLNDYISTDDNFHPNHTGYEHIARQLFKVMVHHHSWEYVKR</sequence>
<comment type="caution">
    <text evidence="3">The sequence shown here is derived from an EMBL/GenBank/DDBJ whole genome shotgun (WGS) entry which is preliminary data.</text>
</comment>
<keyword evidence="1" id="KW-0812">Transmembrane</keyword>
<name>A0A2J6NMG1_9LACO</name>
<keyword evidence="1" id="KW-0472">Membrane</keyword>
<dbReference type="PANTHER" id="PTHR30383">
    <property type="entry name" value="THIOESTERASE 1/PROTEASE 1/LYSOPHOSPHOLIPASE L1"/>
    <property type="match status" value="1"/>
</dbReference>
<dbReference type="RefSeq" id="WP_104688752.1">
    <property type="nucleotide sequence ID" value="NZ_JBKTHY010000002.1"/>
</dbReference>
<dbReference type="CDD" id="cd04506">
    <property type="entry name" value="SGNH_hydrolase_YpmR_like"/>
    <property type="match status" value="1"/>
</dbReference>
<organism evidence="3 4">
    <name type="scientific">Limosilactobacillus pontis</name>
    <dbReference type="NCBI Taxonomy" id="35787"/>
    <lineage>
        <taxon>Bacteria</taxon>
        <taxon>Bacillati</taxon>
        <taxon>Bacillota</taxon>
        <taxon>Bacilli</taxon>
        <taxon>Lactobacillales</taxon>
        <taxon>Lactobacillaceae</taxon>
        <taxon>Limosilactobacillus</taxon>
    </lineage>
</organism>
<dbReference type="Pfam" id="PF13472">
    <property type="entry name" value="Lipase_GDSL_2"/>
    <property type="match status" value="1"/>
</dbReference>
<accession>A0A2J6NMG1</accession>
<evidence type="ECO:0000313" key="3">
    <source>
        <dbReference type="EMBL" id="PMB82503.1"/>
    </source>
</evidence>
<dbReference type="AlphaFoldDB" id="A0A2J6NMG1"/>
<feature type="transmembrane region" description="Helical" evidence="1">
    <location>
        <begin position="5"/>
        <end position="23"/>
    </location>
</feature>
<evidence type="ECO:0000313" key="4">
    <source>
        <dbReference type="Proteomes" id="UP000239920"/>
    </source>
</evidence>
<dbReference type="GO" id="GO:0004622">
    <property type="term" value="F:phosphatidylcholine lysophospholipase activity"/>
    <property type="evidence" value="ECO:0007669"/>
    <property type="project" value="TreeGrafter"/>
</dbReference>
<reference evidence="3 4" key="1">
    <citation type="submission" date="2017-09" db="EMBL/GenBank/DDBJ databases">
        <title>Bacterial strain isolated from the female urinary microbiota.</title>
        <authorList>
            <person name="Thomas-White K."/>
            <person name="Kumar N."/>
            <person name="Forster S."/>
            <person name="Putonti C."/>
            <person name="Lawley T."/>
            <person name="Wolfe A.J."/>
        </authorList>
    </citation>
    <scope>NUCLEOTIDE SEQUENCE [LARGE SCALE GENOMIC DNA]</scope>
    <source>
        <strain evidence="3 4">UMB0683</strain>
    </source>
</reference>
<proteinExistence type="predicted"/>
<dbReference type="EMBL" id="PNFV01000005">
    <property type="protein sequence ID" value="PMB82503.1"/>
    <property type="molecule type" value="Genomic_DNA"/>
</dbReference>
<dbReference type="OrthoDB" id="252349at2"/>
<dbReference type="Gene3D" id="3.40.50.1110">
    <property type="entry name" value="SGNH hydrolase"/>
    <property type="match status" value="1"/>
</dbReference>
<dbReference type="InterPro" id="IPR051532">
    <property type="entry name" value="Ester_Hydrolysis_Enzymes"/>
</dbReference>
<protein>
    <submittedName>
        <fullName evidence="3">GDSL family lipase</fullName>
    </submittedName>
</protein>
<dbReference type="InterPro" id="IPR013830">
    <property type="entry name" value="SGNH_hydro"/>
</dbReference>